<evidence type="ECO:0000313" key="4">
    <source>
        <dbReference type="Proteomes" id="UP000731519"/>
    </source>
</evidence>
<protein>
    <submittedName>
        <fullName evidence="2">Uncharacterized protein</fullName>
    </submittedName>
</protein>
<dbReference type="RefSeq" id="WP_031135405.1">
    <property type="nucleotide sequence ID" value="NZ_ASYR01000004.1"/>
</dbReference>
<accession>A0A1Y2NSC3</accession>
<evidence type="ECO:0000313" key="2">
    <source>
        <dbReference type="EMBL" id="OSY50403.1"/>
    </source>
</evidence>
<sequence>MSAADIARLDVPLDRLAANLRALTLRDGALAEQRHQYLDLDADSACRPDGFCCPACPPREGATA</sequence>
<keyword evidence="4" id="KW-1185">Reference proteome</keyword>
<dbReference type="GeneID" id="91402634"/>
<dbReference type="Proteomes" id="UP000731519">
    <property type="component" value="Unassembled WGS sequence"/>
</dbReference>
<reference evidence="1 4" key="1">
    <citation type="submission" date="2013-05" db="EMBL/GenBank/DDBJ databases">
        <title>Genome Sequence of Streptomyces fradiae.</title>
        <authorList>
            <person name="Kirby R."/>
        </authorList>
    </citation>
    <scope>NUCLEOTIDE SEQUENCE [LARGE SCALE GENOMIC DNA]</scope>
    <source>
        <strain evidence="1 4">ATCC 10745</strain>
    </source>
</reference>
<reference evidence="2 3" key="2">
    <citation type="submission" date="2016-09" db="EMBL/GenBank/DDBJ databases">
        <title>Streptomyces fradiae DSM40063, a candidate organism with high potential of specific P450 cytochromes.</title>
        <authorList>
            <person name="Grumaz C."/>
            <person name="Vainshtein Y."/>
            <person name="Kirstahler P."/>
            <person name="Sohn K."/>
        </authorList>
    </citation>
    <scope>NUCLEOTIDE SEQUENCE [LARGE SCALE GENOMIC DNA]</scope>
    <source>
        <strain evidence="2 3">DSM 40063</strain>
    </source>
</reference>
<dbReference type="Proteomes" id="UP000194318">
    <property type="component" value="Unassembled WGS sequence"/>
</dbReference>
<evidence type="ECO:0000313" key="3">
    <source>
        <dbReference type="Proteomes" id="UP000194318"/>
    </source>
</evidence>
<dbReference type="EMBL" id="ASYR01000004">
    <property type="protein sequence ID" value="KAF0651334.1"/>
    <property type="molecule type" value="Genomic_DNA"/>
</dbReference>
<dbReference type="EMBL" id="MIFZ01000283">
    <property type="protein sequence ID" value="OSY50403.1"/>
    <property type="molecule type" value="Genomic_DNA"/>
</dbReference>
<evidence type="ECO:0000313" key="1">
    <source>
        <dbReference type="EMBL" id="KAF0651334.1"/>
    </source>
</evidence>
<organism evidence="2 3">
    <name type="scientific">Streptomyces fradiae ATCC 10745 = DSM 40063</name>
    <dbReference type="NCBI Taxonomy" id="1319510"/>
    <lineage>
        <taxon>Bacteria</taxon>
        <taxon>Bacillati</taxon>
        <taxon>Actinomycetota</taxon>
        <taxon>Actinomycetes</taxon>
        <taxon>Kitasatosporales</taxon>
        <taxon>Streptomycetaceae</taxon>
        <taxon>Streptomyces</taxon>
    </lineage>
</organism>
<dbReference type="AlphaFoldDB" id="A0A1Y2NSC3"/>
<gene>
    <name evidence="2" type="ORF">BG846_03979</name>
    <name evidence="1" type="ORF">K701_04175</name>
</gene>
<proteinExistence type="predicted"/>
<comment type="caution">
    <text evidence="2">The sequence shown here is derived from an EMBL/GenBank/DDBJ whole genome shotgun (WGS) entry which is preliminary data.</text>
</comment>
<name>A0A1Y2NSC3_STRFR</name>